<evidence type="ECO:0000256" key="1">
    <source>
        <dbReference type="SAM" id="MobiDB-lite"/>
    </source>
</evidence>
<accession>A0A455SX91</accession>
<name>A0A455SX91_9CHLR</name>
<evidence type="ECO:0008006" key="3">
    <source>
        <dbReference type="Google" id="ProtNLM"/>
    </source>
</evidence>
<organism evidence="2">
    <name type="scientific">Thermosporothrix sp. COM3</name>
    <dbReference type="NCBI Taxonomy" id="2490863"/>
    <lineage>
        <taxon>Bacteria</taxon>
        <taxon>Bacillati</taxon>
        <taxon>Chloroflexota</taxon>
        <taxon>Ktedonobacteria</taxon>
        <taxon>Ktedonobacterales</taxon>
        <taxon>Thermosporotrichaceae</taxon>
        <taxon>Thermosporothrix</taxon>
    </lineage>
</organism>
<proteinExistence type="predicted"/>
<reference evidence="2" key="1">
    <citation type="submission" date="2018-12" db="EMBL/GenBank/DDBJ databases">
        <title>Novel natural products biosynthetic potential of the class Ktedonobacteria.</title>
        <authorList>
            <person name="Zheng Y."/>
            <person name="Saitou A."/>
            <person name="Wang C.M."/>
            <person name="Toyoda A."/>
            <person name="Minakuchi Y."/>
            <person name="Sekiguchi Y."/>
            <person name="Ueda K."/>
            <person name="Takano H."/>
            <person name="Sakai Y."/>
            <person name="Yokota A."/>
            <person name="Yabe S."/>
        </authorList>
    </citation>
    <scope>NUCLEOTIDE SEQUENCE</scope>
    <source>
        <strain evidence="2">COM3</strain>
    </source>
</reference>
<gene>
    <name evidence="2" type="ORF">KTC_65420</name>
</gene>
<protein>
    <recommendedName>
        <fullName evidence="3">Helix-turn-helix domain-containing protein</fullName>
    </recommendedName>
</protein>
<dbReference type="EMBL" id="AP019376">
    <property type="protein sequence ID" value="BBH91791.1"/>
    <property type="molecule type" value="Genomic_DNA"/>
</dbReference>
<evidence type="ECO:0000313" key="2">
    <source>
        <dbReference type="EMBL" id="BBH91791.1"/>
    </source>
</evidence>
<dbReference type="AlphaFoldDB" id="A0A455SX91"/>
<sequence length="105" mass="12081">MCTTDRPSPMTVEHEGKIVTGYRVHDAATIISLNSDRPVGADTVKKLQQKGKIKVYRLSSRFYLYDQKDVEKCVSRPRGKTAGLAAQERARRRREERERHTPHES</sequence>
<feature type="region of interest" description="Disordered" evidence="1">
    <location>
        <begin position="75"/>
        <end position="105"/>
    </location>
</feature>
<feature type="compositionally biased region" description="Basic and acidic residues" evidence="1">
    <location>
        <begin position="93"/>
        <end position="105"/>
    </location>
</feature>